<evidence type="ECO:0008006" key="5">
    <source>
        <dbReference type="Google" id="ProtNLM"/>
    </source>
</evidence>
<dbReference type="Pfam" id="PF00435">
    <property type="entry name" value="Spectrin"/>
    <property type="match status" value="4"/>
</dbReference>
<dbReference type="OMA" id="MKQKDIW"/>
<dbReference type="OrthoDB" id="5961994at2759"/>
<dbReference type="Gene3D" id="1.20.58.60">
    <property type="match status" value="5"/>
</dbReference>
<keyword evidence="2" id="KW-0175">Coiled coil</keyword>
<sequence>MEAQQATFGTFNMAAERVAEHLDEDSPGLDNIQDKMEEFNDQWNKITTEVGNRIALLKGVESKLQPFKLEIDEKTYWLNETEMTLKSPKMNFDNDKMSSDELSRQYSILESLDGARNQRKPSVLAIQKKGDEIMEQIRSQGTIPVSFEHNLKTFNERWETVTKLIDDKKHKASLARQRREVMDINSKVETIIKEVERFMDMLGIMPDNEYEIKSQLDQCKHKIDDLHSNERHLIKLKELSRNLSKEDRQTPIFQMTVKRLDDRWTTVSSKIEERKRQLTSLLESGPPQEYLTTMDTVLLSIKNAETSLGGDFQITEVGGLEDQIRRNKQIQTTLQEQKRNIDYLNSTSDKFMKSLPRQKLEQLRAKLTDVNNKWKDVIMVIEKRQTLAQKAINQNNKFADELKGLNKWIAEVNDFLNDQEPAAGDPETLEAQLDQSEALQSDITKLQRKLDSLNETATYMLAKATPTYAQRLHTQQDDVTNRWDALVRHAHRVKDNLLAALEKYQKLNHDMKEMSHWITQTERSIADDDRDIASGEITKEKIDHYKDLQQDVSKRAPVVVRINTTANQLADHTKQGSAKPLVESLKKLNSDWSRLKNKV</sequence>
<dbReference type="GeneID" id="114574412"/>
<keyword evidence="1" id="KW-0677">Repeat</keyword>
<evidence type="ECO:0000256" key="1">
    <source>
        <dbReference type="ARBA" id="ARBA00022737"/>
    </source>
</evidence>
<dbReference type="RefSeq" id="XP_028512711.1">
    <property type="nucleotide sequence ID" value="XM_028656910.1"/>
</dbReference>
<reference evidence="3" key="1">
    <citation type="submission" date="2022-11" db="UniProtKB">
        <authorList>
            <consortium name="EnsemblMetazoa"/>
        </authorList>
    </citation>
    <scope>IDENTIFICATION</scope>
</reference>
<dbReference type="PANTHER" id="PTHR11915">
    <property type="entry name" value="SPECTRIN/FILAMIN RELATED CYTOSKELETAL PROTEIN"/>
    <property type="match status" value="1"/>
</dbReference>
<evidence type="ECO:0000313" key="4">
    <source>
        <dbReference type="Proteomes" id="UP000887567"/>
    </source>
</evidence>
<dbReference type="EnsemblMetazoa" id="XM_028656910.1">
    <property type="protein sequence ID" value="XP_028512711.1"/>
    <property type="gene ID" value="LOC114574412"/>
</dbReference>
<evidence type="ECO:0000313" key="3">
    <source>
        <dbReference type="EnsemblMetazoa" id="XP_028512711.1"/>
    </source>
</evidence>
<dbReference type="SMART" id="SM00150">
    <property type="entry name" value="SPEC"/>
    <property type="match status" value="5"/>
</dbReference>
<name>A0A913YDZ6_EXADI</name>
<dbReference type="CDD" id="cd00176">
    <property type="entry name" value="SPEC"/>
    <property type="match status" value="2"/>
</dbReference>
<dbReference type="Proteomes" id="UP000887567">
    <property type="component" value="Unplaced"/>
</dbReference>
<protein>
    <recommendedName>
        <fullName evidence="5">Dystrophin</fullName>
    </recommendedName>
</protein>
<proteinExistence type="predicted"/>
<dbReference type="InterPro" id="IPR018159">
    <property type="entry name" value="Spectrin/alpha-actinin"/>
</dbReference>
<organism evidence="3 4">
    <name type="scientific">Exaiptasia diaphana</name>
    <name type="common">Tropical sea anemone</name>
    <name type="synonym">Aiptasia pulchella</name>
    <dbReference type="NCBI Taxonomy" id="2652724"/>
    <lineage>
        <taxon>Eukaryota</taxon>
        <taxon>Metazoa</taxon>
        <taxon>Cnidaria</taxon>
        <taxon>Anthozoa</taxon>
        <taxon>Hexacorallia</taxon>
        <taxon>Actiniaria</taxon>
        <taxon>Aiptasiidae</taxon>
        <taxon>Exaiptasia</taxon>
    </lineage>
</organism>
<dbReference type="AlphaFoldDB" id="A0A913YDZ6"/>
<accession>A0A913YDZ6</accession>
<dbReference type="InterPro" id="IPR002017">
    <property type="entry name" value="Spectrin_repeat"/>
</dbReference>
<keyword evidence="4" id="KW-1185">Reference proteome</keyword>
<evidence type="ECO:0000256" key="2">
    <source>
        <dbReference type="SAM" id="Coils"/>
    </source>
</evidence>
<feature type="coiled-coil region" evidence="2">
    <location>
        <begin position="429"/>
        <end position="456"/>
    </location>
</feature>
<dbReference type="KEGG" id="epa:114574412"/>
<dbReference type="SUPFAM" id="SSF46966">
    <property type="entry name" value="Spectrin repeat"/>
    <property type="match status" value="4"/>
</dbReference>